<dbReference type="PIRSF" id="PIRSF000077">
    <property type="entry name" value="Thioredoxin"/>
    <property type="match status" value="1"/>
</dbReference>
<evidence type="ECO:0000256" key="6">
    <source>
        <dbReference type="ARBA" id="ARBA00023284"/>
    </source>
</evidence>
<keyword evidence="3" id="KW-0813">Transport</keyword>
<organism evidence="11 12">
    <name type="scientific">Aerococcus christensenii</name>
    <dbReference type="NCBI Taxonomy" id="87541"/>
    <lineage>
        <taxon>Bacteria</taxon>
        <taxon>Bacillati</taxon>
        <taxon>Bacillota</taxon>
        <taxon>Bacilli</taxon>
        <taxon>Lactobacillales</taxon>
        <taxon>Aerococcaceae</taxon>
        <taxon>Aerococcus</taxon>
    </lineage>
</organism>
<feature type="active site" description="Nucleophile" evidence="8">
    <location>
        <position position="31"/>
    </location>
</feature>
<evidence type="ECO:0000256" key="5">
    <source>
        <dbReference type="ARBA" id="ARBA00023157"/>
    </source>
</evidence>
<evidence type="ECO:0000313" key="12">
    <source>
        <dbReference type="Proteomes" id="UP000070422"/>
    </source>
</evidence>
<dbReference type="InterPro" id="IPR005746">
    <property type="entry name" value="Thioredoxin"/>
</dbReference>
<dbReference type="Proteomes" id="UP000070422">
    <property type="component" value="Unassembled WGS sequence"/>
</dbReference>
<feature type="site" description="Deprotonates C-terminal active site Cys" evidence="8">
    <location>
        <position position="22"/>
    </location>
</feature>
<evidence type="ECO:0000256" key="4">
    <source>
        <dbReference type="ARBA" id="ARBA00022982"/>
    </source>
</evidence>
<dbReference type="GO" id="GO:0015035">
    <property type="term" value="F:protein-disulfide reductase activity"/>
    <property type="evidence" value="ECO:0007669"/>
    <property type="project" value="InterPro"/>
</dbReference>
<evidence type="ECO:0000256" key="2">
    <source>
        <dbReference type="ARBA" id="ARBA00020570"/>
    </source>
</evidence>
<dbReference type="InterPro" id="IPR013766">
    <property type="entry name" value="Thioredoxin_domain"/>
</dbReference>
<feature type="site" description="Contributes to redox potential value" evidence="8">
    <location>
        <position position="29"/>
    </location>
</feature>
<sequence length="102" mass="11645">MLKDFVQEEFDTDIKKGVVLLDFYSKTCGPCKMLAFILQDIEKTMGDQVKIIKIPFEENASLVCEYQVEGYPTLIVLKNGKEVNRKSGLQQKPVIIKMIEEA</sequence>
<dbReference type="PROSITE" id="PS00194">
    <property type="entry name" value="THIOREDOXIN_1"/>
    <property type="match status" value="1"/>
</dbReference>
<dbReference type="CDD" id="cd02947">
    <property type="entry name" value="TRX_family"/>
    <property type="match status" value="1"/>
</dbReference>
<evidence type="ECO:0000256" key="8">
    <source>
        <dbReference type="PIRSR" id="PIRSR000077-1"/>
    </source>
</evidence>
<dbReference type="InterPro" id="IPR036249">
    <property type="entry name" value="Thioredoxin-like_sf"/>
</dbReference>
<dbReference type="EMBL" id="LSCQ01000040">
    <property type="protein sequence ID" value="KXB36593.1"/>
    <property type="molecule type" value="Genomic_DNA"/>
</dbReference>
<dbReference type="STRING" id="87541.AWM71_03510"/>
<dbReference type="PANTHER" id="PTHR45663">
    <property type="entry name" value="GEO12009P1"/>
    <property type="match status" value="1"/>
</dbReference>
<reference evidence="11 12" key="1">
    <citation type="submission" date="2016-01" db="EMBL/GenBank/DDBJ databases">
        <authorList>
            <person name="Oliw E.H."/>
        </authorList>
    </citation>
    <scope>NUCLEOTIDE SEQUENCE [LARGE SCALE GENOMIC DNA]</scope>
    <source>
        <strain evidence="11 12">KA00635</strain>
    </source>
</reference>
<evidence type="ECO:0000313" key="11">
    <source>
        <dbReference type="EMBL" id="KXB36593.1"/>
    </source>
</evidence>
<evidence type="ECO:0000256" key="7">
    <source>
        <dbReference type="PIRNR" id="PIRNR000077"/>
    </source>
</evidence>
<gene>
    <name evidence="11" type="ORF">HMPREF3187_00769</name>
</gene>
<evidence type="ECO:0000256" key="3">
    <source>
        <dbReference type="ARBA" id="ARBA00022448"/>
    </source>
</evidence>
<feature type="active site" description="Nucleophile" evidence="8">
    <location>
        <position position="28"/>
    </location>
</feature>
<dbReference type="Pfam" id="PF00085">
    <property type="entry name" value="Thioredoxin"/>
    <property type="match status" value="1"/>
</dbReference>
<dbReference type="GO" id="GO:0005829">
    <property type="term" value="C:cytosol"/>
    <property type="evidence" value="ECO:0007669"/>
    <property type="project" value="TreeGrafter"/>
</dbReference>
<dbReference type="PROSITE" id="PS51352">
    <property type="entry name" value="THIOREDOXIN_2"/>
    <property type="match status" value="1"/>
</dbReference>
<protein>
    <recommendedName>
        <fullName evidence="2 7">Thioredoxin</fullName>
    </recommendedName>
</protein>
<evidence type="ECO:0000256" key="9">
    <source>
        <dbReference type="PIRSR" id="PIRSR000077-4"/>
    </source>
</evidence>
<feature type="disulfide bond" description="Redox-active" evidence="9">
    <location>
        <begin position="28"/>
        <end position="31"/>
    </location>
</feature>
<dbReference type="SUPFAM" id="SSF52833">
    <property type="entry name" value="Thioredoxin-like"/>
    <property type="match status" value="1"/>
</dbReference>
<dbReference type="PATRIC" id="fig|87541.4.peg.764"/>
<dbReference type="PANTHER" id="PTHR45663:SF11">
    <property type="entry name" value="GEO12009P1"/>
    <property type="match status" value="1"/>
</dbReference>
<name>A0A0X8F835_9LACT</name>
<evidence type="ECO:0000259" key="10">
    <source>
        <dbReference type="PROSITE" id="PS51352"/>
    </source>
</evidence>
<evidence type="ECO:0000256" key="1">
    <source>
        <dbReference type="ARBA" id="ARBA00008987"/>
    </source>
</evidence>
<keyword evidence="4" id="KW-0249">Electron transport</keyword>
<dbReference type="Gene3D" id="3.40.30.10">
    <property type="entry name" value="Glutaredoxin"/>
    <property type="match status" value="1"/>
</dbReference>
<dbReference type="KEGG" id="acg:AWM71_03510"/>
<comment type="similarity">
    <text evidence="1 7">Belongs to the thioredoxin family.</text>
</comment>
<feature type="site" description="Contributes to redox potential value" evidence="8">
    <location>
        <position position="30"/>
    </location>
</feature>
<keyword evidence="5 9" id="KW-1015">Disulfide bond</keyword>
<feature type="domain" description="Thioredoxin" evidence="10">
    <location>
        <begin position="1"/>
        <end position="102"/>
    </location>
</feature>
<dbReference type="RefSeq" id="WP_060776678.1">
    <property type="nucleotide sequence ID" value="NZ_CP014159.1"/>
</dbReference>
<keyword evidence="6 9" id="KW-0676">Redox-active center</keyword>
<proteinExistence type="inferred from homology"/>
<dbReference type="AlphaFoldDB" id="A0A0X8F835"/>
<comment type="caution">
    <text evidence="11">The sequence shown here is derived from an EMBL/GenBank/DDBJ whole genome shotgun (WGS) entry which is preliminary data.</text>
</comment>
<dbReference type="OrthoDB" id="5784238at2"/>
<dbReference type="InterPro" id="IPR017937">
    <property type="entry name" value="Thioredoxin_CS"/>
</dbReference>
<accession>A0A0X8F835</accession>
<dbReference type="GO" id="GO:0045454">
    <property type="term" value="P:cell redox homeostasis"/>
    <property type="evidence" value="ECO:0007669"/>
    <property type="project" value="TreeGrafter"/>
</dbReference>